<dbReference type="InterPro" id="IPR003838">
    <property type="entry name" value="ABC3_permease_C"/>
</dbReference>
<dbReference type="Proteomes" id="UP000588604">
    <property type="component" value="Unassembled WGS sequence"/>
</dbReference>
<dbReference type="Pfam" id="PF12704">
    <property type="entry name" value="MacB_PCD"/>
    <property type="match status" value="1"/>
</dbReference>
<dbReference type="RefSeq" id="WP_184494440.1">
    <property type="nucleotide sequence ID" value="NZ_JACIJO010000001.1"/>
</dbReference>
<feature type="domain" description="MacB-like periplasmic core" evidence="8">
    <location>
        <begin position="20"/>
        <end position="246"/>
    </location>
</feature>
<keyword evidence="2" id="KW-1003">Cell membrane</keyword>
<dbReference type="PANTHER" id="PTHR30572">
    <property type="entry name" value="MEMBRANE COMPONENT OF TRANSPORTER-RELATED"/>
    <property type="match status" value="1"/>
</dbReference>
<reference evidence="9 10" key="1">
    <citation type="submission" date="2020-08" db="EMBL/GenBank/DDBJ databases">
        <title>Genomic Encyclopedia of Type Strains, Phase IV (KMG-IV): sequencing the most valuable type-strain genomes for metagenomic binning, comparative biology and taxonomic classification.</title>
        <authorList>
            <person name="Goeker M."/>
        </authorList>
    </citation>
    <scope>NUCLEOTIDE SEQUENCE [LARGE SCALE GENOMIC DNA]</scope>
    <source>
        <strain evidence="9 10">DSM 102044</strain>
    </source>
</reference>
<dbReference type="EMBL" id="JACIJO010000001">
    <property type="protein sequence ID" value="MBB6325865.1"/>
    <property type="molecule type" value="Genomic_DNA"/>
</dbReference>
<evidence type="ECO:0000256" key="4">
    <source>
        <dbReference type="ARBA" id="ARBA00022989"/>
    </source>
</evidence>
<feature type="transmembrane region" description="Helical" evidence="6">
    <location>
        <begin position="295"/>
        <end position="317"/>
    </location>
</feature>
<comment type="caution">
    <text evidence="9">The sequence shown here is derived from an EMBL/GenBank/DDBJ whole genome shotgun (WGS) entry which is preliminary data.</text>
</comment>
<feature type="transmembrane region" description="Helical" evidence="6">
    <location>
        <begin position="693"/>
        <end position="718"/>
    </location>
</feature>
<feature type="transmembrane region" description="Helical" evidence="6">
    <location>
        <begin position="730"/>
        <end position="757"/>
    </location>
</feature>
<evidence type="ECO:0000256" key="2">
    <source>
        <dbReference type="ARBA" id="ARBA00022475"/>
    </source>
</evidence>
<evidence type="ECO:0000256" key="3">
    <source>
        <dbReference type="ARBA" id="ARBA00022692"/>
    </source>
</evidence>
<evidence type="ECO:0000259" key="8">
    <source>
        <dbReference type="Pfam" id="PF12704"/>
    </source>
</evidence>
<dbReference type="PANTHER" id="PTHR30572:SF18">
    <property type="entry name" value="ABC-TYPE MACROLIDE FAMILY EXPORT SYSTEM PERMEASE COMPONENT 2"/>
    <property type="match status" value="1"/>
</dbReference>
<proteinExistence type="predicted"/>
<keyword evidence="10" id="KW-1185">Reference proteome</keyword>
<dbReference type="Pfam" id="PF02687">
    <property type="entry name" value="FtsX"/>
    <property type="match status" value="2"/>
</dbReference>
<feature type="transmembrane region" description="Helical" evidence="6">
    <location>
        <begin position="389"/>
        <end position="412"/>
    </location>
</feature>
<feature type="transmembrane region" description="Helical" evidence="6">
    <location>
        <begin position="342"/>
        <end position="369"/>
    </location>
</feature>
<feature type="transmembrane region" description="Helical" evidence="6">
    <location>
        <begin position="440"/>
        <end position="459"/>
    </location>
</feature>
<name>A0A841MTL5_9BACT</name>
<evidence type="ECO:0000256" key="1">
    <source>
        <dbReference type="ARBA" id="ARBA00004651"/>
    </source>
</evidence>
<dbReference type="GO" id="GO:0022857">
    <property type="term" value="F:transmembrane transporter activity"/>
    <property type="evidence" value="ECO:0007669"/>
    <property type="project" value="TreeGrafter"/>
</dbReference>
<comment type="subcellular location">
    <subcellularLocation>
        <location evidence="1">Cell membrane</location>
        <topology evidence="1">Multi-pass membrane protein</topology>
    </subcellularLocation>
</comment>
<keyword evidence="4 6" id="KW-1133">Transmembrane helix</keyword>
<gene>
    <name evidence="9" type="ORF">FHS59_001480</name>
</gene>
<evidence type="ECO:0000259" key="7">
    <source>
        <dbReference type="Pfam" id="PF02687"/>
    </source>
</evidence>
<feature type="domain" description="ABC3 transporter permease C-terminal" evidence="7">
    <location>
        <begin position="302"/>
        <end position="417"/>
    </location>
</feature>
<dbReference type="InterPro" id="IPR025857">
    <property type="entry name" value="MacB_PCD"/>
</dbReference>
<feature type="transmembrane region" description="Helical" evidence="6">
    <location>
        <begin position="777"/>
        <end position="799"/>
    </location>
</feature>
<sequence>MLSNYIKTTFRYLWRHRLFTFLNILGLAIGISASWVIYRIVDFEFSYDTDLVEQGDVYRLVTHAVYDAEESIYGGASSPIYQSIRDEVPGVELVVPVYGQWVDQLEVPRADQPALVFEEQEGIVAVQPSYFNLKSYTWLAGDHSIAFENPENVVLTQSRAALYFPETKVEDVLGKVLVYDGEIQRTVSGVVKDLDLPSEFNYQEFVYLRPQVYPLDAWTSTNGSDRIYLRLHPEAKVGQVLEQINELSQAKWNEFNSRRDEPLNVSKWYSLLPMEESHFSTHVKEYGVRKASKPVLYSLVGVAGFLLLLAYINYINLSTAQIPQRTKEIGVRKTLGGSKSHLIGQVISETFVTVLISALVAFVMTKLSFSLLEGLIPEGVVEYTNTLGVVLFFLLILGLTTFLSGAYPAWLISTMQPIGIIKGSAFQSLGKSRLTLRKGLIIFQFTIAQVFIVCALFIGQQLSFTLKKDMGFDKEAVVLVQIPWKIQRDSTLNQKIITFSEELKKENGIQQVSMGREPLSAGYSSSPFRFEKDSVADKVEQQLSIKWVDTTYIHLYGMELIAGRNLRDAQQVNEYVINETAARNYGFQNPADAVGKLIGKRGEGLLPIVGVVKDFHTRDFYSKIEPIVLMYQPENFGTINIKLDTVDPAQWQKTLASVEQKWYSFYPPETYAMKFYDETIQSMYEQERNMAKLINLATGIAILISCLGLFGLASLTAFQRTKEIGIRKVLGASLVGIVALLSKDFVKLVLIAILVATPFGWWFTEKWLQDFAYKIELHWWVFAFAGFLACLISFATVSFQSIKTALLNPVDSLKNE</sequence>
<feature type="transmembrane region" description="Helical" evidence="6">
    <location>
        <begin position="21"/>
        <end position="41"/>
    </location>
</feature>
<evidence type="ECO:0000256" key="5">
    <source>
        <dbReference type="ARBA" id="ARBA00023136"/>
    </source>
</evidence>
<dbReference type="AlphaFoldDB" id="A0A841MTL5"/>
<organism evidence="9 10">
    <name type="scientific">Algoriphagus iocasae</name>
    <dbReference type="NCBI Taxonomy" id="1836499"/>
    <lineage>
        <taxon>Bacteria</taxon>
        <taxon>Pseudomonadati</taxon>
        <taxon>Bacteroidota</taxon>
        <taxon>Cytophagia</taxon>
        <taxon>Cytophagales</taxon>
        <taxon>Cyclobacteriaceae</taxon>
        <taxon>Algoriphagus</taxon>
    </lineage>
</organism>
<dbReference type="InterPro" id="IPR050250">
    <property type="entry name" value="Macrolide_Exporter_MacB"/>
</dbReference>
<evidence type="ECO:0000313" key="9">
    <source>
        <dbReference type="EMBL" id="MBB6325865.1"/>
    </source>
</evidence>
<keyword evidence="3 6" id="KW-0812">Transmembrane</keyword>
<protein>
    <submittedName>
        <fullName evidence="9">ABC-type antimicrobial peptide transport system permease subunit</fullName>
    </submittedName>
</protein>
<evidence type="ECO:0000256" key="6">
    <source>
        <dbReference type="SAM" id="Phobius"/>
    </source>
</evidence>
<accession>A0A841MTL5</accession>
<keyword evidence="5 6" id="KW-0472">Membrane</keyword>
<dbReference type="GO" id="GO:0005886">
    <property type="term" value="C:plasma membrane"/>
    <property type="evidence" value="ECO:0007669"/>
    <property type="project" value="UniProtKB-SubCell"/>
</dbReference>
<feature type="domain" description="ABC3 transporter permease C-terminal" evidence="7">
    <location>
        <begin position="696"/>
        <end position="805"/>
    </location>
</feature>
<evidence type="ECO:0000313" key="10">
    <source>
        <dbReference type="Proteomes" id="UP000588604"/>
    </source>
</evidence>